<dbReference type="Pfam" id="PF07727">
    <property type="entry name" value="RVT_2"/>
    <property type="match status" value="1"/>
</dbReference>
<dbReference type="Proteomes" id="UP001159659">
    <property type="component" value="Unassembled WGS sequence"/>
</dbReference>
<comment type="caution">
    <text evidence="3">The sequence shown here is derived from an EMBL/GenBank/DDBJ whole genome shotgun (WGS) entry which is preliminary data.</text>
</comment>
<feature type="domain" description="Reverse transcriptase Ty1/copia-type" evidence="2">
    <location>
        <begin position="80"/>
        <end position="166"/>
    </location>
</feature>
<protein>
    <recommendedName>
        <fullName evidence="2">Reverse transcriptase Ty1/copia-type domain-containing protein</fullName>
    </recommendedName>
</protein>
<accession>A0AAV0UM74</accession>
<organism evidence="3 4">
    <name type="scientific">Peronospora farinosa</name>
    <dbReference type="NCBI Taxonomy" id="134698"/>
    <lineage>
        <taxon>Eukaryota</taxon>
        <taxon>Sar</taxon>
        <taxon>Stramenopiles</taxon>
        <taxon>Oomycota</taxon>
        <taxon>Peronosporomycetes</taxon>
        <taxon>Peronosporales</taxon>
        <taxon>Peronosporaceae</taxon>
        <taxon>Peronospora</taxon>
    </lineage>
</organism>
<name>A0AAV0UM74_9STRA</name>
<evidence type="ECO:0000259" key="2">
    <source>
        <dbReference type="Pfam" id="PF07727"/>
    </source>
</evidence>
<dbReference type="EMBL" id="CANTFK010000981">
    <property type="protein sequence ID" value="CAI5736690.1"/>
    <property type="molecule type" value="Genomic_DNA"/>
</dbReference>
<dbReference type="InterPro" id="IPR013103">
    <property type="entry name" value="RVT_2"/>
</dbReference>
<feature type="chain" id="PRO_5043561330" description="Reverse transcriptase Ty1/copia-type domain-containing protein" evidence="1">
    <location>
        <begin position="21"/>
        <end position="366"/>
    </location>
</feature>
<dbReference type="PANTHER" id="PTHR11439:SF440">
    <property type="entry name" value="INTEGRASE CATALYTIC DOMAIN-CONTAINING PROTEIN"/>
    <property type="match status" value="1"/>
</dbReference>
<dbReference type="AlphaFoldDB" id="A0AAV0UM74"/>
<keyword evidence="1" id="KW-0732">Signal</keyword>
<sequence>MDMSTVKIILALAATWGVGTKHGDIPNAYVKADKEADLEILLQVPKGMDVSGDTVNELEATNVSELALQLRKSLYGHKQQDGSDLVVVGVYIDDLLATGTNAAAVDRFFKSLGSLSIKDLGHVNKFLGMRVAVDDDGSYVIDQEGAINDLLREHGLDDANSTRTPIGADCYEVPTTDSALLIAEEGEGPSIRSFQSLVGSLLWVARCTRSDIAFAVHKVTRQTHQPRVHDFKLAKRIARYLKGTRKYKLCMTPTKNAGKSVTLESYSDADFAADKADRKSLTGGVIRLNGMAEQARELLGIRQMLCEVGLPPGLPMTLHVDKHAAVRRGVIPESQAHRCAPQLADLMTKAVDAAKLALLCVLMNLE</sequence>
<evidence type="ECO:0000313" key="3">
    <source>
        <dbReference type="EMBL" id="CAI5736690.1"/>
    </source>
</evidence>
<evidence type="ECO:0000256" key="1">
    <source>
        <dbReference type="SAM" id="SignalP"/>
    </source>
</evidence>
<gene>
    <name evidence="3" type="ORF">PFR002_LOCUS8157</name>
</gene>
<reference evidence="3" key="1">
    <citation type="submission" date="2022-12" db="EMBL/GenBank/DDBJ databases">
        <authorList>
            <person name="Webb A."/>
        </authorList>
    </citation>
    <scope>NUCLEOTIDE SEQUENCE</scope>
    <source>
        <strain evidence="3">Pf2</strain>
    </source>
</reference>
<evidence type="ECO:0000313" key="4">
    <source>
        <dbReference type="Proteomes" id="UP001159659"/>
    </source>
</evidence>
<dbReference type="PANTHER" id="PTHR11439">
    <property type="entry name" value="GAG-POL-RELATED RETROTRANSPOSON"/>
    <property type="match status" value="1"/>
</dbReference>
<feature type="signal peptide" evidence="1">
    <location>
        <begin position="1"/>
        <end position="20"/>
    </location>
</feature>
<proteinExistence type="predicted"/>